<name>A0A645CS06_9ZZZZ</name>
<feature type="region of interest" description="Disordered" evidence="1">
    <location>
        <begin position="46"/>
        <end position="65"/>
    </location>
</feature>
<evidence type="ECO:0000256" key="1">
    <source>
        <dbReference type="SAM" id="MobiDB-lite"/>
    </source>
</evidence>
<gene>
    <name evidence="2" type="ORF">SDC9_126730</name>
</gene>
<accession>A0A645CS06</accession>
<protein>
    <submittedName>
        <fullName evidence="2">Uncharacterized protein</fullName>
    </submittedName>
</protein>
<dbReference type="AlphaFoldDB" id="A0A645CS06"/>
<reference evidence="2" key="1">
    <citation type="submission" date="2019-08" db="EMBL/GenBank/DDBJ databases">
        <authorList>
            <person name="Kucharzyk K."/>
            <person name="Murdoch R.W."/>
            <person name="Higgins S."/>
            <person name="Loffler F."/>
        </authorList>
    </citation>
    <scope>NUCLEOTIDE SEQUENCE</scope>
</reference>
<sequence>MAHDLRAKQSRDIRLTLDPVYLSRSPVQKISADCIGRDLKADGLAMSPNSPGKLLETGGRLNAQV</sequence>
<dbReference type="EMBL" id="VSSQ01029527">
    <property type="protein sequence ID" value="MPM79691.1"/>
    <property type="molecule type" value="Genomic_DNA"/>
</dbReference>
<evidence type="ECO:0000313" key="2">
    <source>
        <dbReference type="EMBL" id="MPM79691.1"/>
    </source>
</evidence>
<organism evidence="2">
    <name type="scientific">bioreactor metagenome</name>
    <dbReference type="NCBI Taxonomy" id="1076179"/>
    <lineage>
        <taxon>unclassified sequences</taxon>
        <taxon>metagenomes</taxon>
        <taxon>ecological metagenomes</taxon>
    </lineage>
</organism>
<comment type="caution">
    <text evidence="2">The sequence shown here is derived from an EMBL/GenBank/DDBJ whole genome shotgun (WGS) entry which is preliminary data.</text>
</comment>
<proteinExistence type="predicted"/>